<evidence type="ECO:0000256" key="4">
    <source>
        <dbReference type="ARBA" id="ARBA00022475"/>
    </source>
</evidence>
<feature type="transmembrane region" description="Helical" evidence="9">
    <location>
        <begin position="321"/>
        <end position="341"/>
    </location>
</feature>
<dbReference type="Proteomes" id="UP000542342">
    <property type="component" value="Unassembled WGS sequence"/>
</dbReference>
<dbReference type="AlphaFoldDB" id="A0A7V9ABV6"/>
<keyword evidence="11" id="KW-1185">Reference proteome</keyword>
<evidence type="ECO:0000256" key="9">
    <source>
        <dbReference type="SAM" id="Phobius"/>
    </source>
</evidence>
<evidence type="ECO:0000256" key="2">
    <source>
        <dbReference type="ARBA" id="ARBA00009773"/>
    </source>
</evidence>
<evidence type="ECO:0000313" key="11">
    <source>
        <dbReference type="Proteomes" id="UP000542342"/>
    </source>
</evidence>
<dbReference type="Pfam" id="PF01594">
    <property type="entry name" value="AI-2E_transport"/>
    <property type="match status" value="1"/>
</dbReference>
<accession>A0A7V9ABV6</accession>
<keyword evidence="5 9" id="KW-0812">Transmembrane</keyword>
<feature type="transmembrane region" description="Helical" evidence="9">
    <location>
        <begin position="31"/>
        <end position="49"/>
    </location>
</feature>
<keyword evidence="4" id="KW-1003">Cell membrane</keyword>
<sequence>MMVNLTTATRLGLNLSVFLGVSLLLYLGRSIFIPLVLGVLLATVLHPLARFLQRVAYLPRFFACVGAILVSLLLLLIITVALAISVSRTIEGLPKSEDEWKQQYREVQQNLSLLFPYGVERWLPPDPDQSNVYRAARDFFAGSKISDVLAALLARTSEYVWYVILILFITLFLLIEGSMLTEKVRAIFGPAEDIQNRVTAAVREMAEAIRTYLVWRTIINIILGIVLGAIYNAADLKYWYLWAILVILLSYVPYLGTIAAGIPPVLDAMLFVNPLMGLMILVIYSAIVTIEGYLIVPWIMGRSMDLNATTVILACLFWQELWGVAGLFLAMPIMSAIRVVCMQVEGWERWGQLLSSGPAQQMKLNNGETHYGGDQENKTLPSRGTSGGVAAGPSR</sequence>
<keyword evidence="6 9" id="KW-1133">Transmembrane helix</keyword>
<dbReference type="InterPro" id="IPR002549">
    <property type="entry name" value="AI-2E-like"/>
</dbReference>
<feature type="transmembrane region" description="Helical" evidence="9">
    <location>
        <begin position="61"/>
        <end position="84"/>
    </location>
</feature>
<evidence type="ECO:0000256" key="7">
    <source>
        <dbReference type="ARBA" id="ARBA00023136"/>
    </source>
</evidence>
<evidence type="ECO:0000256" key="1">
    <source>
        <dbReference type="ARBA" id="ARBA00004651"/>
    </source>
</evidence>
<organism evidence="10 11">
    <name type="scientific">Thermogemmata fonticola</name>
    <dbReference type="NCBI Taxonomy" id="2755323"/>
    <lineage>
        <taxon>Bacteria</taxon>
        <taxon>Pseudomonadati</taxon>
        <taxon>Planctomycetota</taxon>
        <taxon>Planctomycetia</taxon>
        <taxon>Gemmatales</taxon>
        <taxon>Gemmataceae</taxon>
        <taxon>Thermogemmata</taxon>
    </lineage>
</organism>
<keyword evidence="7 9" id="KW-0472">Membrane</keyword>
<dbReference type="PANTHER" id="PTHR21716">
    <property type="entry name" value="TRANSMEMBRANE PROTEIN"/>
    <property type="match status" value="1"/>
</dbReference>
<reference evidence="10 11" key="1">
    <citation type="submission" date="2020-07" db="EMBL/GenBank/DDBJ databases">
        <title>Thermogemmata thermophila gen. nov., sp. nov., a novel moderate thermophilic planctomycete from a Kamchatka hot spring.</title>
        <authorList>
            <person name="Elcheninov A.G."/>
            <person name="Podosokorskaya O.A."/>
            <person name="Kovaleva O.L."/>
            <person name="Novikov A."/>
            <person name="Bonch-Osmolovskaya E.A."/>
            <person name="Toshchakov S.V."/>
            <person name="Kublanov I.V."/>
        </authorList>
    </citation>
    <scope>NUCLEOTIDE SEQUENCE [LARGE SCALE GENOMIC DNA]</scope>
    <source>
        <strain evidence="10 11">2918</strain>
    </source>
</reference>
<name>A0A7V9ABV6_9BACT</name>
<feature type="region of interest" description="Disordered" evidence="8">
    <location>
        <begin position="365"/>
        <end position="395"/>
    </location>
</feature>
<dbReference type="PANTHER" id="PTHR21716:SF53">
    <property type="entry name" value="PERMEASE PERM-RELATED"/>
    <property type="match status" value="1"/>
</dbReference>
<gene>
    <name evidence="10" type="ORF">H0921_09330</name>
</gene>
<dbReference type="EMBL" id="JACEFB010000005">
    <property type="protein sequence ID" value="MBA2226359.1"/>
    <property type="molecule type" value="Genomic_DNA"/>
</dbReference>
<feature type="transmembrane region" description="Helical" evidence="9">
    <location>
        <begin position="213"/>
        <end position="233"/>
    </location>
</feature>
<proteinExistence type="inferred from homology"/>
<comment type="similarity">
    <text evidence="2">Belongs to the autoinducer-2 exporter (AI-2E) (TC 2.A.86) family.</text>
</comment>
<feature type="compositionally biased region" description="Gly residues" evidence="8">
    <location>
        <begin position="385"/>
        <end position="395"/>
    </location>
</feature>
<protein>
    <submittedName>
        <fullName evidence="10">AI-2E family transporter</fullName>
    </submittedName>
</protein>
<feature type="transmembrane region" description="Helical" evidence="9">
    <location>
        <begin position="159"/>
        <end position="175"/>
    </location>
</feature>
<evidence type="ECO:0000256" key="5">
    <source>
        <dbReference type="ARBA" id="ARBA00022692"/>
    </source>
</evidence>
<evidence type="ECO:0000256" key="8">
    <source>
        <dbReference type="SAM" id="MobiDB-lite"/>
    </source>
</evidence>
<keyword evidence="3" id="KW-0813">Transport</keyword>
<evidence type="ECO:0000256" key="3">
    <source>
        <dbReference type="ARBA" id="ARBA00022448"/>
    </source>
</evidence>
<feature type="transmembrane region" description="Helical" evidence="9">
    <location>
        <begin position="278"/>
        <end position="301"/>
    </location>
</feature>
<comment type="caution">
    <text evidence="10">The sequence shown here is derived from an EMBL/GenBank/DDBJ whole genome shotgun (WGS) entry which is preliminary data.</text>
</comment>
<feature type="transmembrane region" description="Helical" evidence="9">
    <location>
        <begin position="239"/>
        <end position="266"/>
    </location>
</feature>
<evidence type="ECO:0000313" key="10">
    <source>
        <dbReference type="EMBL" id="MBA2226359.1"/>
    </source>
</evidence>
<dbReference type="GO" id="GO:0005886">
    <property type="term" value="C:plasma membrane"/>
    <property type="evidence" value="ECO:0007669"/>
    <property type="project" value="UniProtKB-SubCell"/>
</dbReference>
<dbReference type="RefSeq" id="WP_194537791.1">
    <property type="nucleotide sequence ID" value="NZ_JACEFB010000005.1"/>
</dbReference>
<evidence type="ECO:0000256" key="6">
    <source>
        <dbReference type="ARBA" id="ARBA00022989"/>
    </source>
</evidence>
<comment type="subcellular location">
    <subcellularLocation>
        <location evidence="1">Cell membrane</location>
        <topology evidence="1">Multi-pass membrane protein</topology>
    </subcellularLocation>
</comment>